<reference evidence="2 3" key="1">
    <citation type="submission" date="2016-10" db="EMBL/GenBank/DDBJ databases">
        <authorList>
            <person name="de Groot N.N."/>
        </authorList>
    </citation>
    <scope>NUCLEOTIDE SEQUENCE [LARGE SCALE GENOMIC DNA]</scope>
    <source>
        <strain evidence="2 3">CGMCC 1.5070</strain>
    </source>
</reference>
<feature type="transmembrane region" description="Helical" evidence="1">
    <location>
        <begin position="6"/>
        <end position="23"/>
    </location>
</feature>
<gene>
    <name evidence="2" type="ORF">SAMN05216180_2334</name>
</gene>
<organism evidence="2 3">
    <name type="scientific">Hydrogenoanaerobacterium saccharovorans</name>
    <dbReference type="NCBI Taxonomy" id="474960"/>
    <lineage>
        <taxon>Bacteria</taxon>
        <taxon>Bacillati</taxon>
        <taxon>Bacillota</taxon>
        <taxon>Clostridia</taxon>
        <taxon>Eubacteriales</taxon>
        <taxon>Oscillospiraceae</taxon>
        <taxon>Hydrogenoanaerobacterium</taxon>
    </lineage>
</organism>
<dbReference type="RefSeq" id="WP_092755329.1">
    <property type="nucleotide sequence ID" value="NZ_FOCG01000002.1"/>
</dbReference>
<accession>A0A1H8CUC1</accession>
<dbReference type="Proteomes" id="UP000199158">
    <property type="component" value="Unassembled WGS sequence"/>
</dbReference>
<evidence type="ECO:0000313" key="3">
    <source>
        <dbReference type="Proteomes" id="UP000199158"/>
    </source>
</evidence>
<keyword evidence="1" id="KW-0472">Membrane</keyword>
<evidence type="ECO:0000313" key="2">
    <source>
        <dbReference type="EMBL" id="SEM98489.1"/>
    </source>
</evidence>
<sequence length="117" mass="13521">MKTKRYVPAILVIVFISGMFLLSQKLKEYNYNYLYINNQYYFVSNTPVEQDELLEQIGEVKRYQGVSNYKNNQNGDSNSLRVGAKIYSINSSPNCKEIAALREDGYRKAYIIVNNGN</sequence>
<proteinExistence type="predicted"/>
<keyword evidence="3" id="KW-1185">Reference proteome</keyword>
<dbReference type="EMBL" id="FOCG01000002">
    <property type="protein sequence ID" value="SEM98489.1"/>
    <property type="molecule type" value="Genomic_DNA"/>
</dbReference>
<dbReference type="OrthoDB" id="2085435at2"/>
<evidence type="ECO:0000256" key="1">
    <source>
        <dbReference type="SAM" id="Phobius"/>
    </source>
</evidence>
<name>A0A1H8CUC1_9FIRM</name>
<keyword evidence="1" id="KW-1133">Transmembrane helix</keyword>
<dbReference type="AlphaFoldDB" id="A0A1H8CUC1"/>
<keyword evidence="1" id="KW-0812">Transmembrane</keyword>
<protein>
    <submittedName>
        <fullName evidence="2">Uncharacterized protein</fullName>
    </submittedName>
</protein>